<feature type="binding site" evidence="11">
    <location>
        <position position="106"/>
    </location>
    <ligand>
        <name>Zn(2+)</name>
        <dbReference type="ChEBI" id="CHEBI:29105"/>
        <note>ligand shared between dimeric partners</note>
    </ligand>
</feature>
<keyword evidence="7 11" id="KW-0963">Cytoplasm</keyword>
<comment type="catalytic activity">
    <reaction evidence="2">
        <text>1-(5-phospho-beta-D-ribosyl)-ATP + H2O = 1-(5-phospho-beta-D-ribosyl)-5'-AMP + diphosphate + H(+)</text>
        <dbReference type="Rhea" id="RHEA:22828"/>
        <dbReference type="ChEBI" id="CHEBI:15377"/>
        <dbReference type="ChEBI" id="CHEBI:15378"/>
        <dbReference type="ChEBI" id="CHEBI:33019"/>
        <dbReference type="ChEBI" id="CHEBI:59457"/>
        <dbReference type="ChEBI" id="CHEBI:73183"/>
        <dbReference type="EC" id="3.6.1.31"/>
    </reaction>
</comment>
<gene>
    <name evidence="11 13" type="primary">hisI</name>
    <name evidence="13" type="ORF">H3Z74_09620</name>
</gene>
<evidence type="ECO:0000256" key="1">
    <source>
        <dbReference type="ARBA" id="ARBA00000024"/>
    </source>
</evidence>
<feature type="binding site" evidence="11">
    <location>
        <position position="86"/>
    </location>
    <ligand>
        <name>Mg(2+)</name>
        <dbReference type="ChEBI" id="CHEBI:18420"/>
    </ligand>
</feature>
<accession>A0A7H0LNW5</accession>
<feature type="binding site" evidence="11">
    <location>
        <position position="82"/>
    </location>
    <ligand>
        <name>Mg(2+)</name>
        <dbReference type="ChEBI" id="CHEBI:18420"/>
    </ligand>
</feature>
<feature type="binding site" evidence="11">
    <location>
        <position position="99"/>
    </location>
    <ligand>
        <name>Zn(2+)</name>
        <dbReference type="ChEBI" id="CHEBI:29105"/>
        <note>ligand shared between dimeric partners</note>
    </ligand>
</feature>
<dbReference type="InterPro" id="IPR038019">
    <property type="entry name" value="PRib_AMP_CycHydrolase_sf"/>
</dbReference>
<comment type="pathway">
    <text evidence="4">Amino-acid biosynthesis; L-histidine biosynthesis; L-histidine from 5-phospho-alpha-D-ribose 1-diphosphate: step 2/9.</text>
</comment>
<dbReference type="EMBL" id="CP061038">
    <property type="protein sequence ID" value="QNQ11368.1"/>
    <property type="molecule type" value="Genomic_DNA"/>
</dbReference>
<dbReference type="GO" id="GO:0000287">
    <property type="term" value="F:magnesium ion binding"/>
    <property type="evidence" value="ECO:0007669"/>
    <property type="project" value="UniProtKB-UniRule"/>
</dbReference>
<dbReference type="Pfam" id="PF01502">
    <property type="entry name" value="PRA-CH"/>
    <property type="match status" value="1"/>
</dbReference>
<evidence type="ECO:0000256" key="6">
    <source>
        <dbReference type="ARBA" id="ARBA00008299"/>
    </source>
</evidence>
<dbReference type="PANTHER" id="PTHR42945:SF1">
    <property type="entry name" value="HISTIDINE BIOSYNTHESIS BIFUNCTIONAL PROTEIN HIS7"/>
    <property type="match status" value="1"/>
</dbReference>
<dbReference type="KEGG" id="spap:H3Z74_09620"/>
<evidence type="ECO:0000256" key="4">
    <source>
        <dbReference type="ARBA" id="ARBA00005204"/>
    </source>
</evidence>
<dbReference type="GO" id="GO:0004636">
    <property type="term" value="F:phosphoribosyl-ATP diphosphatase activity"/>
    <property type="evidence" value="ECO:0007669"/>
    <property type="project" value="UniProtKB-EC"/>
</dbReference>
<keyword evidence="14" id="KW-1185">Reference proteome</keyword>
<dbReference type="AlphaFoldDB" id="A0A7H0LNW5"/>
<keyword evidence="9 11" id="KW-0378">Hydrolase</keyword>
<keyword evidence="11" id="KW-0460">Magnesium</keyword>
<dbReference type="GO" id="GO:0008270">
    <property type="term" value="F:zinc ion binding"/>
    <property type="evidence" value="ECO:0007669"/>
    <property type="project" value="UniProtKB-UniRule"/>
</dbReference>
<feature type="binding site" evidence="11">
    <location>
        <position position="84"/>
    </location>
    <ligand>
        <name>Mg(2+)</name>
        <dbReference type="ChEBI" id="CHEBI:18420"/>
    </ligand>
</feature>
<comment type="function">
    <text evidence="11">Catalyzes the hydrolysis of the adenine ring of phosphoribosyl-AMP.</text>
</comment>
<feature type="domain" description="Phosphoribosyl-AMP cyclohydrolase" evidence="12">
    <location>
        <begin position="35"/>
        <end position="108"/>
    </location>
</feature>
<dbReference type="GO" id="GO:0004635">
    <property type="term" value="F:phosphoribosyl-AMP cyclohydrolase activity"/>
    <property type="evidence" value="ECO:0007669"/>
    <property type="project" value="UniProtKB-UniRule"/>
</dbReference>
<comment type="catalytic activity">
    <reaction evidence="1 11">
        <text>1-(5-phospho-beta-D-ribosyl)-5'-AMP + H2O = 1-(5-phospho-beta-D-ribosyl)-5-[(5-phospho-beta-D-ribosylamino)methylideneamino]imidazole-4-carboxamide</text>
        <dbReference type="Rhea" id="RHEA:20049"/>
        <dbReference type="ChEBI" id="CHEBI:15377"/>
        <dbReference type="ChEBI" id="CHEBI:58435"/>
        <dbReference type="ChEBI" id="CHEBI:59457"/>
        <dbReference type="EC" id="3.5.4.19"/>
    </reaction>
</comment>
<evidence type="ECO:0000313" key="13">
    <source>
        <dbReference type="EMBL" id="QNQ11368.1"/>
    </source>
</evidence>
<dbReference type="PANTHER" id="PTHR42945">
    <property type="entry name" value="HISTIDINE BIOSYNTHESIS BIFUNCTIONAL PROTEIN"/>
    <property type="match status" value="1"/>
</dbReference>
<evidence type="ECO:0000256" key="3">
    <source>
        <dbReference type="ARBA" id="ARBA00005169"/>
    </source>
</evidence>
<feature type="binding site" evidence="11">
    <location>
        <position position="83"/>
    </location>
    <ligand>
        <name>Zn(2+)</name>
        <dbReference type="ChEBI" id="CHEBI:29105"/>
        <note>ligand shared between dimeric partners</note>
    </ligand>
</feature>
<dbReference type="FunFam" id="3.10.20.810:FF:000001">
    <property type="entry name" value="Histidine biosynthesis bifunctional protein HisIE"/>
    <property type="match status" value="1"/>
</dbReference>
<dbReference type="HAMAP" id="MF_01021">
    <property type="entry name" value="HisI"/>
    <property type="match status" value="1"/>
</dbReference>
<organism evidence="13 14">
    <name type="scientific">Sphingomonas alpina</name>
    <dbReference type="NCBI Taxonomy" id="653931"/>
    <lineage>
        <taxon>Bacteria</taxon>
        <taxon>Pseudomonadati</taxon>
        <taxon>Pseudomonadota</taxon>
        <taxon>Alphaproteobacteria</taxon>
        <taxon>Sphingomonadales</taxon>
        <taxon>Sphingomonadaceae</taxon>
        <taxon>Sphingomonas</taxon>
    </lineage>
</organism>
<dbReference type="GO" id="GO:0000105">
    <property type="term" value="P:L-histidine biosynthetic process"/>
    <property type="evidence" value="ECO:0007669"/>
    <property type="project" value="UniProtKB-UniRule"/>
</dbReference>
<comment type="subunit">
    <text evidence="11">Homodimer.</text>
</comment>
<sequence>MPDSRDIGLELNPNYDANGLITAVATDRATGELLMLAHMNADALAATIATREAHFWSRSRSKLWKKGETSGHVLHVTDIRIDCDQDAIWLIVDPAGPACHTGERSCFYRRIDGDALSPVE</sequence>
<keyword evidence="10 11" id="KW-0368">Histidine biosynthesis</keyword>
<reference evidence="13 14" key="1">
    <citation type="submission" date="2020-09" db="EMBL/GenBank/DDBJ databases">
        <title>Sphingomonas sp., a new species isolated from pork steak.</title>
        <authorList>
            <person name="Heidler von Heilborn D."/>
        </authorList>
    </citation>
    <scope>NUCLEOTIDE SEQUENCE [LARGE SCALE GENOMIC DNA]</scope>
    <source>
        <strain evidence="14">S8-3T</strain>
    </source>
</reference>
<evidence type="ECO:0000256" key="2">
    <source>
        <dbReference type="ARBA" id="ARBA00001460"/>
    </source>
</evidence>
<evidence type="ECO:0000259" key="12">
    <source>
        <dbReference type="Pfam" id="PF01502"/>
    </source>
</evidence>
<comment type="similarity">
    <text evidence="5">In the C-terminal section; belongs to the PRA-PH family.</text>
</comment>
<dbReference type="UniPathway" id="UPA00031">
    <property type="reaction ID" value="UER00008"/>
</dbReference>
<comment type="similarity">
    <text evidence="6">In the N-terminal section; belongs to the PRA-CH family.</text>
</comment>
<dbReference type="NCBIfam" id="NF000768">
    <property type="entry name" value="PRK00051.1"/>
    <property type="match status" value="1"/>
</dbReference>
<comment type="subcellular location">
    <subcellularLocation>
        <location evidence="11">Cytoplasm</location>
    </subcellularLocation>
</comment>
<evidence type="ECO:0000256" key="8">
    <source>
        <dbReference type="ARBA" id="ARBA00022605"/>
    </source>
</evidence>
<evidence type="ECO:0000256" key="9">
    <source>
        <dbReference type="ARBA" id="ARBA00022801"/>
    </source>
</evidence>
<dbReference type="InterPro" id="IPR026660">
    <property type="entry name" value="PRA-CH"/>
</dbReference>
<dbReference type="Proteomes" id="UP000516148">
    <property type="component" value="Chromosome"/>
</dbReference>
<dbReference type="EC" id="3.5.4.19" evidence="11"/>
<evidence type="ECO:0000256" key="10">
    <source>
        <dbReference type="ARBA" id="ARBA00023102"/>
    </source>
</evidence>
<evidence type="ECO:0000256" key="11">
    <source>
        <dbReference type="HAMAP-Rule" id="MF_01021"/>
    </source>
</evidence>
<dbReference type="Gene3D" id="3.10.20.810">
    <property type="entry name" value="Phosphoribosyl-AMP cyclohydrolase"/>
    <property type="match status" value="1"/>
</dbReference>
<protein>
    <recommendedName>
        <fullName evidence="11">Phosphoribosyl-AMP cyclohydrolase</fullName>
        <shortName evidence="11">PRA-CH</shortName>
        <ecNumber evidence="11">3.5.4.19</ecNumber>
    </recommendedName>
</protein>
<dbReference type="InterPro" id="IPR002496">
    <property type="entry name" value="PRib_AMP_CycHydrolase_dom"/>
</dbReference>
<comment type="pathway">
    <text evidence="3 11">Amino-acid biosynthesis; L-histidine biosynthesis; L-histidine from 5-phospho-alpha-D-ribose 1-diphosphate: step 3/9.</text>
</comment>
<keyword evidence="11" id="KW-0479">Metal-binding</keyword>
<keyword evidence="8 11" id="KW-0028">Amino-acid biosynthesis</keyword>
<evidence type="ECO:0000256" key="5">
    <source>
        <dbReference type="ARBA" id="ARBA00007731"/>
    </source>
</evidence>
<dbReference type="GO" id="GO:0005737">
    <property type="term" value="C:cytoplasm"/>
    <property type="evidence" value="ECO:0007669"/>
    <property type="project" value="UniProtKB-SubCell"/>
</dbReference>
<evidence type="ECO:0000313" key="14">
    <source>
        <dbReference type="Proteomes" id="UP000516148"/>
    </source>
</evidence>
<evidence type="ECO:0000256" key="7">
    <source>
        <dbReference type="ARBA" id="ARBA00022490"/>
    </source>
</evidence>
<comment type="cofactor">
    <cofactor evidence="11">
        <name>Zn(2+)</name>
        <dbReference type="ChEBI" id="CHEBI:29105"/>
    </cofactor>
    <text evidence="11">Binds 1 zinc ion per subunit.</text>
</comment>
<dbReference type="SUPFAM" id="SSF141734">
    <property type="entry name" value="HisI-like"/>
    <property type="match status" value="1"/>
</dbReference>
<comment type="cofactor">
    <cofactor evidence="11">
        <name>Mg(2+)</name>
        <dbReference type="ChEBI" id="CHEBI:18420"/>
    </cofactor>
    <text evidence="11">Binds 1 Mg(2+) ion per subunit.</text>
</comment>
<dbReference type="Gene3D" id="4.10.80.70">
    <property type="match status" value="1"/>
</dbReference>
<proteinExistence type="inferred from homology"/>
<name>A0A7H0LNW5_9SPHN</name>
<comment type="similarity">
    <text evidence="11">Belongs to the PRA-CH family.</text>
</comment>
<dbReference type="RefSeq" id="WP_187763649.1">
    <property type="nucleotide sequence ID" value="NZ_CP061038.1"/>
</dbReference>
<keyword evidence="11" id="KW-0862">Zinc</keyword>